<feature type="transmembrane region" description="Helical" evidence="1">
    <location>
        <begin position="58"/>
        <end position="80"/>
    </location>
</feature>
<dbReference type="KEGG" id="xba:C7S18_14680"/>
<protein>
    <submittedName>
        <fullName evidence="2">Uncharacterized protein</fullName>
    </submittedName>
</protein>
<keyword evidence="1" id="KW-1133">Transmembrane helix</keyword>
<reference evidence="2 3" key="2">
    <citation type="submission" date="2018-03" db="EMBL/GenBank/DDBJ databases">
        <authorList>
            <person name="Keele B.F."/>
        </authorList>
    </citation>
    <scope>NUCLEOTIDE SEQUENCE [LARGE SCALE GENOMIC DNA]</scope>
    <source>
        <strain evidence="2 3">D13</strain>
    </source>
</reference>
<sequence length="108" mass="11335">METMSPSATTFRTAVVIAVLCSVLAAVLPAYGFSGIEPNVAQFTEYSTHGALLPPEALYWGSMAAGTANAIGLVGLFFFWSAARFCCSAALSPLYSCLLSQGTEFILP</sequence>
<gene>
    <name evidence="2" type="ORF">C7S18_14680</name>
</gene>
<evidence type="ECO:0000313" key="2">
    <source>
        <dbReference type="EMBL" id="AVP98356.1"/>
    </source>
</evidence>
<keyword evidence="3" id="KW-1185">Reference proteome</keyword>
<reference evidence="2 3" key="1">
    <citation type="submission" date="2018-03" db="EMBL/GenBank/DDBJ databases">
        <title>Ahniella affigens gen. nov., sp. nov., a gammaproteobacterium isolated from sandy soil near a stream.</title>
        <authorList>
            <person name="Ko Y."/>
            <person name="Kim J.-H."/>
        </authorList>
    </citation>
    <scope>NUCLEOTIDE SEQUENCE [LARGE SCALE GENOMIC DNA]</scope>
    <source>
        <strain evidence="2 3">D13</strain>
    </source>
</reference>
<keyword evidence="1" id="KW-0472">Membrane</keyword>
<evidence type="ECO:0000256" key="1">
    <source>
        <dbReference type="SAM" id="Phobius"/>
    </source>
</evidence>
<name>A0A2P1PU30_9GAMM</name>
<proteinExistence type="predicted"/>
<organism evidence="2 3">
    <name type="scientific">Ahniella affigens</name>
    <dbReference type="NCBI Taxonomy" id="2021234"/>
    <lineage>
        <taxon>Bacteria</taxon>
        <taxon>Pseudomonadati</taxon>
        <taxon>Pseudomonadota</taxon>
        <taxon>Gammaproteobacteria</taxon>
        <taxon>Lysobacterales</taxon>
        <taxon>Rhodanobacteraceae</taxon>
        <taxon>Ahniella</taxon>
    </lineage>
</organism>
<accession>A0A2P1PU30</accession>
<dbReference type="EMBL" id="CP027860">
    <property type="protein sequence ID" value="AVP98356.1"/>
    <property type="molecule type" value="Genomic_DNA"/>
</dbReference>
<dbReference type="Proteomes" id="UP000241074">
    <property type="component" value="Chromosome"/>
</dbReference>
<keyword evidence="1" id="KW-0812">Transmembrane</keyword>
<evidence type="ECO:0000313" key="3">
    <source>
        <dbReference type="Proteomes" id="UP000241074"/>
    </source>
</evidence>
<dbReference type="AlphaFoldDB" id="A0A2P1PU30"/>